<dbReference type="PANTHER" id="PTHR45678:SF9">
    <property type="entry name" value="CALCIUM-BINDING MITOCHONDRIAL CARRIER PROTEIN ARALAR1"/>
    <property type="match status" value="1"/>
</dbReference>
<evidence type="ECO:0000256" key="1">
    <source>
        <dbReference type="ARBA" id="ARBA00004448"/>
    </source>
</evidence>
<evidence type="ECO:0008006" key="12">
    <source>
        <dbReference type="Google" id="ProtNLM"/>
    </source>
</evidence>
<comment type="subcellular location">
    <subcellularLocation>
        <location evidence="1">Mitochondrion inner membrane</location>
        <topology evidence="1">Multi-pass membrane protein</topology>
    </subcellularLocation>
</comment>
<accession>A0A7S4RF27</accession>
<reference evidence="11" key="1">
    <citation type="submission" date="2021-01" db="EMBL/GenBank/DDBJ databases">
        <authorList>
            <person name="Corre E."/>
            <person name="Pelletier E."/>
            <person name="Niang G."/>
            <person name="Scheremetjew M."/>
            <person name="Finn R."/>
            <person name="Kale V."/>
            <person name="Holt S."/>
            <person name="Cochrane G."/>
            <person name="Meng A."/>
            <person name="Brown T."/>
            <person name="Cohen L."/>
        </authorList>
    </citation>
    <scope>NUCLEOTIDE SEQUENCE</scope>
    <source>
        <strain evidence="11">GSO104</strain>
    </source>
</reference>
<gene>
    <name evidence="11" type="ORF">DBRI00130_LOCUS17668</name>
</gene>
<organism evidence="11">
    <name type="scientific">Ditylum brightwellii</name>
    <dbReference type="NCBI Taxonomy" id="49249"/>
    <lineage>
        <taxon>Eukaryota</taxon>
        <taxon>Sar</taxon>
        <taxon>Stramenopiles</taxon>
        <taxon>Ochrophyta</taxon>
        <taxon>Bacillariophyta</taxon>
        <taxon>Mediophyceae</taxon>
        <taxon>Lithodesmiophycidae</taxon>
        <taxon>Lithodesmiales</taxon>
        <taxon>Lithodesmiaceae</taxon>
        <taxon>Ditylum</taxon>
    </lineage>
</organism>
<dbReference type="InterPro" id="IPR023395">
    <property type="entry name" value="MCP_dom_sf"/>
</dbReference>
<evidence type="ECO:0000256" key="3">
    <source>
        <dbReference type="ARBA" id="ARBA00022692"/>
    </source>
</evidence>
<evidence type="ECO:0000256" key="7">
    <source>
        <dbReference type="ARBA" id="ARBA00023136"/>
    </source>
</evidence>
<dbReference type="Gene3D" id="1.50.40.10">
    <property type="entry name" value="Mitochondrial carrier domain"/>
    <property type="match status" value="1"/>
</dbReference>
<dbReference type="EMBL" id="HBNS01022351">
    <property type="protein sequence ID" value="CAE4612544.1"/>
    <property type="molecule type" value="Transcribed_RNA"/>
</dbReference>
<dbReference type="PROSITE" id="PS50920">
    <property type="entry name" value="SOLCAR"/>
    <property type="match status" value="1"/>
</dbReference>
<evidence type="ECO:0000256" key="9">
    <source>
        <dbReference type="RuleBase" id="RU000488"/>
    </source>
</evidence>
<evidence type="ECO:0000256" key="8">
    <source>
        <dbReference type="PROSITE-ProRule" id="PRU00282"/>
    </source>
</evidence>
<dbReference type="Pfam" id="PF00153">
    <property type="entry name" value="Mito_carr"/>
    <property type="match status" value="1"/>
</dbReference>
<evidence type="ECO:0000256" key="5">
    <source>
        <dbReference type="ARBA" id="ARBA00022989"/>
    </source>
</evidence>
<protein>
    <recommendedName>
        <fullName evidence="12">ADP,ATP carrier protein</fullName>
    </recommendedName>
</protein>
<keyword evidence="6" id="KW-0496">Mitochondrion</keyword>
<keyword evidence="4" id="KW-0999">Mitochondrion inner membrane</keyword>
<keyword evidence="3 8" id="KW-0812">Transmembrane</keyword>
<keyword evidence="7 8" id="KW-0472">Membrane</keyword>
<evidence type="ECO:0000256" key="4">
    <source>
        <dbReference type="ARBA" id="ARBA00022792"/>
    </source>
</evidence>
<sequence>MQTSDMSLGEILNGVGGFMGLYSGAGACMLRDVIFSATLFPLYAHAKEFVPEILSAISGGANVSSILSGIIAGSLAAAPAAFIATPADLIKTRMQQARPETGIDAGDQHEKSNIVFEYKECPPMGRNPFSVGRDIVSNEGASVLFSGAFERVVRSIPQFGVTLALFDVLTSLAEDMGLLA</sequence>
<keyword evidence="5 10" id="KW-1133">Transmembrane helix</keyword>
<dbReference type="InterPro" id="IPR051028">
    <property type="entry name" value="Mito_Solute_Carrier"/>
</dbReference>
<evidence type="ECO:0000256" key="2">
    <source>
        <dbReference type="ARBA" id="ARBA00006375"/>
    </source>
</evidence>
<feature type="transmembrane region" description="Helical" evidence="10">
    <location>
        <begin position="63"/>
        <end position="84"/>
    </location>
</feature>
<dbReference type="SUPFAM" id="SSF103506">
    <property type="entry name" value="Mitochondrial carrier"/>
    <property type="match status" value="1"/>
</dbReference>
<evidence type="ECO:0000256" key="6">
    <source>
        <dbReference type="ARBA" id="ARBA00023128"/>
    </source>
</evidence>
<proteinExistence type="inferred from homology"/>
<comment type="similarity">
    <text evidence="2 9">Belongs to the mitochondrial carrier (TC 2.A.29) family.</text>
</comment>
<name>A0A7S4RF27_9STRA</name>
<feature type="repeat" description="Solcar" evidence="8">
    <location>
        <begin position="64"/>
        <end position="172"/>
    </location>
</feature>
<dbReference type="PANTHER" id="PTHR45678">
    <property type="entry name" value="MITOCHONDRIAL 2-OXODICARBOXYLATE CARRIER 1-RELATED"/>
    <property type="match status" value="1"/>
</dbReference>
<keyword evidence="9" id="KW-0813">Transport</keyword>
<dbReference type="InterPro" id="IPR018108">
    <property type="entry name" value="MCP_transmembrane"/>
</dbReference>
<evidence type="ECO:0000256" key="10">
    <source>
        <dbReference type="SAM" id="Phobius"/>
    </source>
</evidence>
<dbReference type="GO" id="GO:0005743">
    <property type="term" value="C:mitochondrial inner membrane"/>
    <property type="evidence" value="ECO:0007669"/>
    <property type="project" value="UniProtKB-SubCell"/>
</dbReference>
<feature type="transmembrane region" description="Helical" evidence="10">
    <location>
        <begin position="21"/>
        <end position="43"/>
    </location>
</feature>
<dbReference type="AlphaFoldDB" id="A0A7S4RF27"/>
<evidence type="ECO:0000313" key="11">
    <source>
        <dbReference type="EMBL" id="CAE4612544.1"/>
    </source>
</evidence>
<dbReference type="GO" id="GO:0022857">
    <property type="term" value="F:transmembrane transporter activity"/>
    <property type="evidence" value="ECO:0007669"/>
    <property type="project" value="TreeGrafter"/>
</dbReference>